<dbReference type="EMBL" id="JAJSOW010000105">
    <property type="protein sequence ID" value="KAI9164721.1"/>
    <property type="molecule type" value="Genomic_DNA"/>
</dbReference>
<reference evidence="1" key="2">
    <citation type="submission" date="2023-02" db="EMBL/GenBank/DDBJ databases">
        <authorList>
            <person name="Swenson N.G."/>
            <person name="Wegrzyn J.L."/>
            <person name="Mcevoy S.L."/>
        </authorList>
    </citation>
    <scope>NUCLEOTIDE SEQUENCE</scope>
    <source>
        <strain evidence="1">91603</strain>
        <tissue evidence="1">Leaf</tissue>
    </source>
</reference>
<evidence type="ECO:0000313" key="1">
    <source>
        <dbReference type="EMBL" id="KAI9164721.1"/>
    </source>
</evidence>
<keyword evidence="2" id="KW-1185">Reference proteome</keyword>
<protein>
    <submittedName>
        <fullName evidence="1">Uncharacterized protein</fullName>
    </submittedName>
</protein>
<dbReference type="Proteomes" id="UP001064489">
    <property type="component" value="Chromosome 10"/>
</dbReference>
<name>A0AAD5IH93_ACENE</name>
<gene>
    <name evidence="1" type="ORF">LWI28_000779</name>
</gene>
<organism evidence="1 2">
    <name type="scientific">Acer negundo</name>
    <name type="common">Box elder</name>
    <dbReference type="NCBI Taxonomy" id="4023"/>
    <lineage>
        <taxon>Eukaryota</taxon>
        <taxon>Viridiplantae</taxon>
        <taxon>Streptophyta</taxon>
        <taxon>Embryophyta</taxon>
        <taxon>Tracheophyta</taxon>
        <taxon>Spermatophyta</taxon>
        <taxon>Magnoliopsida</taxon>
        <taxon>eudicotyledons</taxon>
        <taxon>Gunneridae</taxon>
        <taxon>Pentapetalae</taxon>
        <taxon>rosids</taxon>
        <taxon>malvids</taxon>
        <taxon>Sapindales</taxon>
        <taxon>Sapindaceae</taxon>
        <taxon>Hippocastanoideae</taxon>
        <taxon>Acereae</taxon>
        <taxon>Acer</taxon>
    </lineage>
</organism>
<evidence type="ECO:0000313" key="2">
    <source>
        <dbReference type="Proteomes" id="UP001064489"/>
    </source>
</evidence>
<comment type="caution">
    <text evidence="1">The sequence shown here is derived from an EMBL/GenBank/DDBJ whole genome shotgun (WGS) entry which is preliminary data.</text>
</comment>
<accession>A0AAD5IH93</accession>
<sequence>MDSHSGTLYQEQGDDEWCLEKDQVPNIIKAQFEGLLESNFNRLGDNTLITSATISISHVLDTQESLYPTGELTIGRKKALKIGDKVISSCKSHGMITRRDRLRNMLGGETDDRQDLKQGVFKMRWNMTEEVSKVIEKGVELGIINGGDDGKEKKSDNWSLSEEVAKVIEPCK</sequence>
<reference evidence="1" key="1">
    <citation type="journal article" date="2022" name="Plant J.">
        <title>Strategies of tolerance reflected in two North American maple genomes.</title>
        <authorList>
            <person name="McEvoy S.L."/>
            <person name="Sezen U.U."/>
            <person name="Trouern-Trend A."/>
            <person name="McMahon S.M."/>
            <person name="Schaberg P.G."/>
            <person name="Yang J."/>
            <person name="Wegrzyn J.L."/>
            <person name="Swenson N.G."/>
        </authorList>
    </citation>
    <scope>NUCLEOTIDE SEQUENCE</scope>
    <source>
        <strain evidence="1">91603</strain>
    </source>
</reference>
<dbReference type="AlphaFoldDB" id="A0AAD5IH93"/>
<proteinExistence type="predicted"/>